<sequence length="665" mass="75583">MTATVGQRRSTPPANGDQCRRPQSTVAGHGGDRRSTMAVNDGQRCRPPVNGGGRRWRTTVDCRWTIVDHHRSTVVGGPVNERAWAGSGSVRMSDDRVFCRPSTCERCRRNYADKFCSICCFESGNEFIDDLIANSFDDLLNSSDLPPQHQTHSFESYNDNPNYSYPPQEPFVYNQDSCYEQNIVDNSQSPPQPQYEMNSYELCGNDGHYSYDCPPQVPFVYNQDPCFNQDFDNNFPQTSPSFPQQYLCCENCAGGGGACGFSVSTNKPKLYNSNSFGFDQFQPPQYPVIHHPPPQETSEEILQAIENLMQSIQTFLRMFNHISFRETPKELAEYINSPSWNHPAFYDDEDEYFIQVIEFLKKSPIAIAPVLPIEDPDNSLSMGDEHLSTIPKTESNEVIKSSVEDVVPIPNTSIVYSPKIDSLLEEFAGELVHISPIPPRIDETDSDLKDDIRFIEQLLYDDTLSEDDSFEDIDYVEGSPPDSELVSLEEVKEEIICAKLLNIHLLIAMIESLNKNPTPDCVLNSTSLSFLSYTDNSSPKFENFIYHTEETSSSSTTTHSNNSLFEYDTFLFEIEPDQGELISVVMNDISDNSTNDPFMEEIDLFLASDNSIPPCIKNVDYDSEGDILFLEELLRMIPFRFLSLNHFILIFMMIHHLLVLWKNHR</sequence>
<reference evidence="3" key="1">
    <citation type="journal article" date="2019" name="Sci. Rep.">
        <title>Draft genome of Tanacetum cinerariifolium, the natural source of mosquito coil.</title>
        <authorList>
            <person name="Yamashiro T."/>
            <person name="Shiraishi A."/>
            <person name="Satake H."/>
            <person name="Nakayama K."/>
        </authorList>
    </citation>
    <scope>NUCLEOTIDE SEQUENCE</scope>
</reference>
<keyword evidence="2" id="KW-0472">Membrane</keyword>
<evidence type="ECO:0000256" key="1">
    <source>
        <dbReference type="SAM" id="MobiDB-lite"/>
    </source>
</evidence>
<organism evidence="3">
    <name type="scientific">Tanacetum cinerariifolium</name>
    <name type="common">Dalmatian daisy</name>
    <name type="synonym">Chrysanthemum cinerariifolium</name>
    <dbReference type="NCBI Taxonomy" id="118510"/>
    <lineage>
        <taxon>Eukaryota</taxon>
        <taxon>Viridiplantae</taxon>
        <taxon>Streptophyta</taxon>
        <taxon>Embryophyta</taxon>
        <taxon>Tracheophyta</taxon>
        <taxon>Spermatophyta</taxon>
        <taxon>Magnoliopsida</taxon>
        <taxon>eudicotyledons</taxon>
        <taxon>Gunneridae</taxon>
        <taxon>Pentapetalae</taxon>
        <taxon>asterids</taxon>
        <taxon>campanulids</taxon>
        <taxon>Asterales</taxon>
        <taxon>Asteraceae</taxon>
        <taxon>Asteroideae</taxon>
        <taxon>Anthemideae</taxon>
        <taxon>Anthemidinae</taxon>
        <taxon>Tanacetum</taxon>
    </lineage>
</organism>
<keyword evidence="2" id="KW-1133">Transmembrane helix</keyword>
<comment type="caution">
    <text evidence="3">The sequence shown here is derived from an EMBL/GenBank/DDBJ whole genome shotgun (WGS) entry which is preliminary data.</text>
</comment>
<accession>A0A6L2KJQ3</accession>
<feature type="region of interest" description="Disordered" evidence="1">
    <location>
        <begin position="1"/>
        <end position="42"/>
    </location>
</feature>
<name>A0A6L2KJQ3_TANCI</name>
<gene>
    <name evidence="3" type="ORF">Tci_020965</name>
</gene>
<feature type="transmembrane region" description="Helical" evidence="2">
    <location>
        <begin position="641"/>
        <end position="661"/>
    </location>
</feature>
<dbReference type="AlphaFoldDB" id="A0A6L2KJQ3"/>
<evidence type="ECO:0000313" key="3">
    <source>
        <dbReference type="EMBL" id="GEU48987.1"/>
    </source>
</evidence>
<dbReference type="EMBL" id="BKCJ010002501">
    <property type="protein sequence ID" value="GEU48987.1"/>
    <property type="molecule type" value="Genomic_DNA"/>
</dbReference>
<keyword evidence="2" id="KW-0812">Transmembrane</keyword>
<evidence type="ECO:0008006" key="4">
    <source>
        <dbReference type="Google" id="ProtNLM"/>
    </source>
</evidence>
<proteinExistence type="predicted"/>
<feature type="compositionally biased region" description="Polar residues" evidence="1">
    <location>
        <begin position="1"/>
        <end position="13"/>
    </location>
</feature>
<protein>
    <recommendedName>
        <fullName evidence="4">Reverse transcriptase domain-containing protein</fullName>
    </recommendedName>
</protein>
<evidence type="ECO:0000256" key="2">
    <source>
        <dbReference type="SAM" id="Phobius"/>
    </source>
</evidence>